<proteinExistence type="predicted"/>
<sequence>MATFASITYFLLTILTLSSMVHSLPIVAGDNTRTRALYPRSPSPRLIEPNANGLLANIIANLGLDELSNSQDSTSDNKDISNFEIDETKKVTSKHHINDTVVDAGNFTSGKQTNITNVDNLVNDIKSSLAQSIKAALDDSDEVSLN</sequence>
<dbReference type="AlphaFoldDB" id="A0A1L9SRC1"/>
<gene>
    <name evidence="2" type="ORF">ASPZODRAFT_128158</name>
</gene>
<name>A0A1L9SRC1_9EURO</name>
<organism evidence="2 3">
    <name type="scientific">Penicilliopsis zonata CBS 506.65</name>
    <dbReference type="NCBI Taxonomy" id="1073090"/>
    <lineage>
        <taxon>Eukaryota</taxon>
        <taxon>Fungi</taxon>
        <taxon>Dikarya</taxon>
        <taxon>Ascomycota</taxon>
        <taxon>Pezizomycotina</taxon>
        <taxon>Eurotiomycetes</taxon>
        <taxon>Eurotiomycetidae</taxon>
        <taxon>Eurotiales</taxon>
        <taxon>Aspergillaceae</taxon>
        <taxon>Penicilliopsis</taxon>
    </lineage>
</organism>
<accession>A0A1L9SRC1</accession>
<feature type="chain" id="PRO_5011978982" evidence="1">
    <location>
        <begin position="24"/>
        <end position="146"/>
    </location>
</feature>
<evidence type="ECO:0000313" key="2">
    <source>
        <dbReference type="EMBL" id="OJJ49664.1"/>
    </source>
</evidence>
<dbReference type="Proteomes" id="UP000184188">
    <property type="component" value="Unassembled WGS sequence"/>
</dbReference>
<keyword evidence="3" id="KW-1185">Reference proteome</keyword>
<reference evidence="3" key="1">
    <citation type="journal article" date="2017" name="Genome Biol.">
        <title>Comparative genomics reveals high biological diversity and specific adaptations in the industrially and medically important fungal genus Aspergillus.</title>
        <authorList>
            <person name="de Vries R.P."/>
            <person name="Riley R."/>
            <person name="Wiebenga A."/>
            <person name="Aguilar-Osorio G."/>
            <person name="Amillis S."/>
            <person name="Uchima C.A."/>
            <person name="Anderluh G."/>
            <person name="Asadollahi M."/>
            <person name="Askin M."/>
            <person name="Barry K."/>
            <person name="Battaglia E."/>
            <person name="Bayram O."/>
            <person name="Benocci T."/>
            <person name="Braus-Stromeyer S.A."/>
            <person name="Caldana C."/>
            <person name="Canovas D."/>
            <person name="Cerqueira G.C."/>
            <person name="Chen F."/>
            <person name="Chen W."/>
            <person name="Choi C."/>
            <person name="Clum A."/>
            <person name="Dos Santos R.A."/>
            <person name="Damasio A.R."/>
            <person name="Diallinas G."/>
            <person name="Emri T."/>
            <person name="Fekete E."/>
            <person name="Flipphi M."/>
            <person name="Freyberg S."/>
            <person name="Gallo A."/>
            <person name="Gournas C."/>
            <person name="Habgood R."/>
            <person name="Hainaut M."/>
            <person name="Harispe M.L."/>
            <person name="Henrissat B."/>
            <person name="Hilden K.S."/>
            <person name="Hope R."/>
            <person name="Hossain A."/>
            <person name="Karabika E."/>
            <person name="Karaffa L."/>
            <person name="Karanyi Z."/>
            <person name="Krasevec N."/>
            <person name="Kuo A."/>
            <person name="Kusch H."/>
            <person name="LaButti K."/>
            <person name="Lagendijk E.L."/>
            <person name="Lapidus A."/>
            <person name="Levasseur A."/>
            <person name="Lindquist E."/>
            <person name="Lipzen A."/>
            <person name="Logrieco A.F."/>
            <person name="MacCabe A."/>
            <person name="Maekelae M.R."/>
            <person name="Malavazi I."/>
            <person name="Melin P."/>
            <person name="Meyer V."/>
            <person name="Mielnichuk N."/>
            <person name="Miskei M."/>
            <person name="Molnar A.P."/>
            <person name="Mule G."/>
            <person name="Ngan C.Y."/>
            <person name="Orejas M."/>
            <person name="Orosz E."/>
            <person name="Ouedraogo J.P."/>
            <person name="Overkamp K.M."/>
            <person name="Park H.-S."/>
            <person name="Perrone G."/>
            <person name="Piumi F."/>
            <person name="Punt P.J."/>
            <person name="Ram A.F."/>
            <person name="Ramon A."/>
            <person name="Rauscher S."/>
            <person name="Record E."/>
            <person name="Riano-Pachon D.M."/>
            <person name="Robert V."/>
            <person name="Roehrig J."/>
            <person name="Ruller R."/>
            <person name="Salamov A."/>
            <person name="Salih N.S."/>
            <person name="Samson R.A."/>
            <person name="Sandor E."/>
            <person name="Sanguinetti M."/>
            <person name="Schuetze T."/>
            <person name="Sepcic K."/>
            <person name="Shelest E."/>
            <person name="Sherlock G."/>
            <person name="Sophianopoulou V."/>
            <person name="Squina F.M."/>
            <person name="Sun H."/>
            <person name="Susca A."/>
            <person name="Todd R.B."/>
            <person name="Tsang A."/>
            <person name="Unkles S.E."/>
            <person name="van de Wiele N."/>
            <person name="van Rossen-Uffink D."/>
            <person name="Oliveira J.V."/>
            <person name="Vesth T.C."/>
            <person name="Visser J."/>
            <person name="Yu J.-H."/>
            <person name="Zhou M."/>
            <person name="Andersen M.R."/>
            <person name="Archer D.B."/>
            <person name="Baker S.E."/>
            <person name="Benoit I."/>
            <person name="Brakhage A.A."/>
            <person name="Braus G.H."/>
            <person name="Fischer R."/>
            <person name="Frisvad J.C."/>
            <person name="Goldman G.H."/>
            <person name="Houbraken J."/>
            <person name="Oakley B."/>
            <person name="Pocsi I."/>
            <person name="Scazzocchio C."/>
            <person name="Seiboth B."/>
            <person name="vanKuyk P.A."/>
            <person name="Wortman J."/>
            <person name="Dyer P.S."/>
            <person name="Grigoriev I.V."/>
        </authorList>
    </citation>
    <scope>NUCLEOTIDE SEQUENCE [LARGE SCALE GENOMIC DNA]</scope>
    <source>
        <strain evidence="3">CBS 506.65</strain>
    </source>
</reference>
<dbReference type="VEuPathDB" id="FungiDB:ASPZODRAFT_128158"/>
<evidence type="ECO:0000256" key="1">
    <source>
        <dbReference type="SAM" id="SignalP"/>
    </source>
</evidence>
<protein>
    <submittedName>
        <fullName evidence="2">Uncharacterized protein</fullName>
    </submittedName>
</protein>
<dbReference type="GeneID" id="34608409"/>
<dbReference type="EMBL" id="KV878337">
    <property type="protein sequence ID" value="OJJ49664.1"/>
    <property type="molecule type" value="Genomic_DNA"/>
</dbReference>
<feature type="signal peptide" evidence="1">
    <location>
        <begin position="1"/>
        <end position="23"/>
    </location>
</feature>
<keyword evidence="1" id="KW-0732">Signal</keyword>
<evidence type="ECO:0000313" key="3">
    <source>
        <dbReference type="Proteomes" id="UP000184188"/>
    </source>
</evidence>
<dbReference type="RefSeq" id="XP_022584174.1">
    <property type="nucleotide sequence ID" value="XM_022721944.1"/>
</dbReference>